<evidence type="ECO:0000259" key="6">
    <source>
        <dbReference type="SMART" id="SM00919"/>
    </source>
</evidence>
<keyword evidence="9" id="KW-1185">Reference proteome</keyword>
<dbReference type="SUPFAM" id="SSF51735">
    <property type="entry name" value="NAD(P)-binding Rossmann-fold domains"/>
    <property type="match status" value="1"/>
</dbReference>
<dbReference type="SMART" id="SM01274">
    <property type="entry name" value="malic"/>
    <property type="match status" value="1"/>
</dbReference>
<dbReference type="InterPro" id="IPR012301">
    <property type="entry name" value="Malic_N_dom"/>
</dbReference>
<dbReference type="SUPFAM" id="SSF53223">
    <property type="entry name" value="Aminoacid dehydrogenase-like, N-terminal domain"/>
    <property type="match status" value="1"/>
</dbReference>
<dbReference type="PROSITE" id="PS00331">
    <property type="entry name" value="MALIC_ENZYMES"/>
    <property type="match status" value="1"/>
</dbReference>
<evidence type="ECO:0000313" key="8">
    <source>
        <dbReference type="EMBL" id="KAJ9183507.1"/>
    </source>
</evidence>
<comment type="similarity">
    <text evidence="3 5">Belongs to the malic enzymes family.</text>
</comment>
<dbReference type="InterPro" id="IPR001891">
    <property type="entry name" value="Malic_OxRdtase"/>
</dbReference>
<feature type="domain" description="Malic enzyme N-terminal" evidence="7">
    <location>
        <begin position="139"/>
        <end position="320"/>
    </location>
</feature>
<dbReference type="InterPro" id="IPR046346">
    <property type="entry name" value="Aminoacid_DH-like_N_sf"/>
</dbReference>
<dbReference type="InterPro" id="IPR037062">
    <property type="entry name" value="Malic_N_dom_sf"/>
</dbReference>
<evidence type="ECO:0000256" key="4">
    <source>
        <dbReference type="ARBA" id="ARBA00022723"/>
    </source>
</evidence>
<dbReference type="InterPro" id="IPR012302">
    <property type="entry name" value="Malic_NAD-bd"/>
</dbReference>
<dbReference type="Proteomes" id="UP001174677">
    <property type="component" value="Chromosome 4"/>
</dbReference>
<dbReference type="SMART" id="SM00919">
    <property type="entry name" value="Malic_M"/>
    <property type="match status" value="1"/>
</dbReference>
<dbReference type="InterPro" id="IPR015884">
    <property type="entry name" value="Malic_enzyme_CS"/>
</dbReference>
<sequence>MVTLKRSTFLRVALGRRVEREFWALMASKMMNGSHSMEEMKKNVTVGGGVEDVYGEDSATEDQLITPWTVSVASGYTLLRDPHHNKGLAFTEKERDAHYLRGLLPPAILTQELQEKRVMHNLRQYKVPLQRYMAMMDLQERNEKLFYKLLIDNVEELLPIVYTPTVGEACQKYGSIFRRPQGLYISLKEKGKILEVLKNWPERNIQVIVVTDGERILGLGDLGCQGMGIPVGKLSLYTALGGLRPSACLPVTIDVGTNNKQLLNDEFYIGLKQKRATGQEYAELVDEFMTAVKQNYGEKVLTQFEDFANHNAFELLAKYSPTHLVFNDDIQGTASVVLAGLLAALKLVGGTLADHKFLFLGAGEAGTGIAELIALEISKQIEAPIEETRKKIWLVDSQGLIVSSRKESLQHFKKPWAHEHEPVKELLDAVKAIKPTVLIGSSGVGKTFTKEVVEAMASFNEKPLILALSNPTSQSECTAEEAYTWSEGRAIFASGSPFDPVEYNGKVFVPGQANNAYIFPGFGLGLIISGAIRVHDDLLLAASEALAAQVKQENFNKGLIYPPFSNIRKISAHIAAKVAAKAYELGLASRLPRPKDLVQYAESCMYSPVYRCYR</sequence>
<comment type="cofactor">
    <cofactor evidence="2">
        <name>Mg(2+)</name>
        <dbReference type="ChEBI" id="CHEBI:18420"/>
    </cofactor>
</comment>
<organism evidence="8 9">
    <name type="scientific">Hevea brasiliensis</name>
    <name type="common">Para rubber tree</name>
    <name type="synonym">Siphonia brasiliensis</name>
    <dbReference type="NCBI Taxonomy" id="3981"/>
    <lineage>
        <taxon>Eukaryota</taxon>
        <taxon>Viridiplantae</taxon>
        <taxon>Streptophyta</taxon>
        <taxon>Embryophyta</taxon>
        <taxon>Tracheophyta</taxon>
        <taxon>Spermatophyta</taxon>
        <taxon>Magnoliopsida</taxon>
        <taxon>eudicotyledons</taxon>
        <taxon>Gunneridae</taxon>
        <taxon>Pentapetalae</taxon>
        <taxon>rosids</taxon>
        <taxon>fabids</taxon>
        <taxon>Malpighiales</taxon>
        <taxon>Euphorbiaceae</taxon>
        <taxon>Crotonoideae</taxon>
        <taxon>Micrandreae</taxon>
        <taxon>Hevea</taxon>
    </lineage>
</organism>
<reference evidence="8" key="1">
    <citation type="journal article" date="2023" name="Plant Biotechnol. J.">
        <title>Chromosome-level wild Hevea brasiliensis genome provides new tools for genomic-assisted breeding and valuable loci to elevate rubber yield.</title>
        <authorList>
            <person name="Cheng H."/>
            <person name="Song X."/>
            <person name="Hu Y."/>
            <person name="Wu T."/>
            <person name="Yang Q."/>
            <person name="An Z."/>
            <person name="Feng S."/>
            <person name="Deng Z."/>
            <person name="Wu W."/>
            <person name="Zeng X."/>
            <person name="Tu M."/>
            <person name="Wang X."/>
            <person name="Huang H."/>
        </authorList>
    </citation>
    <scope>NUCLEOTIDE SEQUENCE</scope>
    <source>
        <strain evidence="8">MT/VB/25A 57/8</strain>
    </source>
</reference>
<dbReference type="PIRSF" id="PIRSF000106">
    <property type="entry name" value="ME"/>
    <property type="match status" value="1"/>
</dbReference>
<evidence type="ECO:0000256" key="2">
    <source>
        <dbReference type="ARBA" id="ARBA00001946"/>
    </source>
</evidence>
<keyword evidence="5" id="KW-0560">Oxidoreductase</keyword>
<evidence type="ECO:0000256" key="5">
    <source>
        <dbReference type="RuleBase" id="RU003426"/>
    </source>
</evidence>
<keyword evidence="4 5" id="KW-0479">Metal-binding</keyword>
<accession>A0ABQ9MVS3</accession>
<comment type="caution">
    <text evidence="8">The sequence shown here is derived from an EMBL/GenBank/DDBJ whole genome shotgun (WGS) entry which is preliminary data.</text>
</comment>
<dbReference type="NCBIfam" id="NF010052">
    <property type="entry name" value="PRK13529.1"/>
    <property type="match status" value="1"/>
</dbReference>
<protein>
    <recommendedName>
        <fullName evidence="5">Malic enzyme</fullName>
    </recommendedName>
</protein>
<dbReference type="Pfam" id="PF03949">
    <property type="entry name" value="Malic_M"/>
    <property type="match status" value="1"/>
</dbReference>
<evidence type="ECO:0000256" key="3">
    <source>
        <dbReference type="ARBA" id="ARBA00008785"/>
    </source>
</evidence>
<evidence type="ECO:0000259" key="7">
    <source>
        <dbReference type="SMART" id="SM01274"/>
    </source>
</evidence>
<dbReference type="PRINTS" id="PR00072">
    <property type="entry name" value="MALOXRDTASE"/>
</dbReference>
<proteinExistence type="inferred from homology"/>
<dbReference type="Gene3D" id="3.40.50.10380">
    <property type="entry name" value="Malic enzyme, N-terminal domain"/>
    <property type="match status" value="1"/>
</dbReference>
<name>A0ABQ9MVS3_HEVBR</name>
<evidence type="ECO:0000313" key="9">
    <source>
        <dbReference type="Proteomes" id="UP001174677"/>
    </source>
</evidence>
<comment type="cofactor">
    <cofactor evidence="1">
        <name>Mn(2+)</name>
        <dbReference type="ChEBI" id="CHEBI:29035"/>
    </cofactor>
</comment>
<dbReference type="Gene3D" id="3.40.50.720">
    <property type="entry name" value="NAD(P)-binding Rossmann-like Domain"/>
    <property type="match status" value="1"/>
</dbReference>
<feature type="domain" description="Malic enzyme NAD-binding" evidence="6">
    <location>
        <begin position="330"/>
        <end position="583"/>
    </location>
</feature>
<gene>
    <name evidence="8" type="ORF">P3X46_007352</name>
</gene>
<dbReference type="Pfam" id="PF00390">
    <property type="entry name" value="malic"/>
    <property type="match status" value="1"/>
</dbReference>
<dbReference type="InterPro" id="IPR036291">
    <property type="entry name" value="NAD(P)-bd_dom_sf"/>
</dbReference>
<dbReference type="PANTHER" id="PTHR23406">
    <property type="entry name" value="MALIC ENZYME-RELATED"/>
    <property type="match status" value="1"/>
</dbReference>
<evidence type="ECO:0000256" key="1">
    <source>
        <dbReference type="ARBA" id="ARBA00001936"/>
    </source>
</evidence>
<dbReference type="EMBL" id="JARPOI010000004">
    <property type="protein sequence ID" value="KAJ9183507.1"/>
    <property type="molecule type" value="Genomic_DNA"/>
</dbReference>
<dbReference type="CDD" id="cd05312">
    <property type="entry name" value="NAD_bind_1_malic_enz"/>
    <property type="match status" value="1"/>
</dbReference>
<dbReference type="PANTHER" id="PTHR23406:SF64">
    <property type="entry name" value="NADP-DEPENDENT MALIC ENZYME 3"/>
    <property type="match status" value="1"/>
</dbReference>